<organism evidence="1">
    <name type="scientific">marine sediment metagenome</name>
    <dbReference type="NCBI Taxonomy" id="412755"/>
    <lineage>
        <taxon>unclassified sequences</taxon>
        <taxon>metagenomes</taxon>
        <taxon>ecological metagenomes</taxon>
    </lineage>
</organism>
<dbReference type="EMBL" id="BARV01028332">
    <property type="protein sequence ID" value="GAI33241.1"/>
    <property type="molecule type" value="Genomic_DNA"/>
</dbReference>
<accession>X1NSP0</accession>
<name>X1NSP0_9ZZZZ</name>
<dbReference type="AlphaFoldDB" id="X1NSP0"/>
<evidence type="ECO:0000313" key="1">
    <source>
        <dbReference type="EMBL" id="GAI33241.1"/>
    </source>
</evidence>
<proteinExistence type="predicted"/>
<sequence length="40" mass="4797">FLYRGFAWNLFYPKEQSKIRIDGVNILVDNVTPDEIRLRV</sequence>
<gene>
    <name evidence="1" type="ORF">S06H3_45389</name>
</gene>
<feature type="non-terminal residue" evidence="1">
    <location>
        <position position="1"/>
    </location>
</feature>
<protein>
    <submittedName>
        <fullName evidence="1">Uncharacterized protein</fullName>
    </submittedName>
</protein>
<comment type="caution">
    <text evidence="1">The sequence shown here is derived from an EMBL/GenBank/DDBJ whole genome shotgun (WGS) entry which is preliminary data.</text>
</comment>
<reference evidence="1" key="1">
    <citation type="journal article" date="2014" name="Front. Microbiol.">
        <title>High frequency of phylogenetically diverse reductive dehalogenase-homologous genes in deep subseafloor sedimentary metagenomes.</title>
        <authorList>
            <person name="Kawai M."/>
            <person name="Futagami T."/>
            <person name="Toyoda A."/>
            <person name="Takaki Y."/>
            <person name="Nishi S."/>
            <person name="Hori S."/>
            <person name="Arai W."/>
            <person name="Tsubouchi T."/>
            <person name="Morono Y."/>
            <person name="Uchiyama I."/>
            <person name="Ito T."/>
            <person name="Fujiyama A."/>
            <person name="Inagaki F."/>
            <person name="Takami H."/>
        </authorList>
    </citation>
    <scope>NUCLEOTIDE SEQUENCE</scope>
    <source>
        <strain evidence="1">Expedition CK06-06</strain>
    </source>
</reference>